<comment type="subcellular location">
    <subcellularLocation>
        <location evidence="1">Membrane</location>
        <topology evidence="1">Multi-pass membrane protein</topology>
    </subcellularLocation>
</comment>
<keyword evidence="8" id="KW-1185">Reference proteome</keyword>
<evidence type="ECO:0000256" key="5">
    <source>
        <dbReference type="SAM" id="MobiDB-lite"/>
    </source>
</evidence>
<dbReference type="PANTHER" id="PTHR12570:SF65">
    <property type="entry name" value="MAGNESIUM TRANSPORTER NIPA9-RELATED"/>
    <property type="match status" value="1"/>
</dbReference>
<feature type="transmembrane region" description="Helical" evidence="6">
    <location>
        <begin position="128"/>
        <end position="149"/>
    </location>
</feature>
<evidence type="ECO:0000256" key="6">
    <source>
        <dbReference type="SAM" id="Phobius"/>
    </source>
</evidence>
<gene>
    <name evidence="7" type="ORF">AB1Y20_022916</name>
</gene>
<organism evidence="7 8">
    <name type="scientific">Prymnesium parvum</name>
    <name type="common">Toxic golden alga</name>
    <dbReference type="NCBI Taxonomy" id="97485"/>
    <lineage>
        <taxon>Eukaryota</taxon>
        <taxon>Haptista</taxon>
        <taxon>Haptophyta</taxon>
        <taxon>Prymnesiophyceae</taxon>
        <taxon>Prymnesiales</taxon>
        <taxon>Prymnesiaceae</taxon>
        <taxon>Prymnesium</taxon>
    </lineage>
</organism>
<dbReference type="Pfam" id="PF05653">
    <property type="entry name" value="Mg_trans_NIPA"/>
    <property type="match status" value="1"/>
</dbReference>
<feature type="transmembrane region" description="Helical" evidence="6">
    <location>
        <begin position="25"/>
        <end position="52"/>
    </location>
</feature>
<dbReference type="GO" id="GO:0016020">
    <property type="term" value="C:membrane"/>
    <property type="evidence" value="ECO:0007669"/>
    <property type="project" value="UniProtKB-SubCell"/>
</dbReference>
<dbReference type="EMBL" id="JBGBPQ010000009">
    <property type="protein sequence ID" value="KAL1519391.1"/>
    <property type="molecule type" value="Genomic_DNA"/>
</dbReference>
<keyword evidence="2 6" id="KW-0812">Transmembrane</keyword>
<reference evidence="7 8" key="1">
    <citation type="journal article" date="2024" name="Science">
        <title>Giant polyketide synthase enzymes in the biosynthesis of giant marine polyether toxins.</title>
        <authorList>
            <person name="Fallon T.R."/>
            <person name="Shende V.V."/>
            <person name="Wierzbicki I.H."/>
            <person name="Pendleton A.L."/>
            <person name="Watervoot N.F."/>
            <person name="Auber R.P."/>
            <person name="Gonzalez D.J."/>
            <person name="Wisecaver J.H."/>
            <person name="Moore B.S."/>
        </authorList>
    </citation>
    <scope>NUCLEOTIDE SEQUENCE [LARGE SCALE GENOMIC DNA]</scope>
    <source>
        <strain evidence="7 8">12B1</strain>
    </source>
</reference>
<evidence type="ECO:0008006" key="9">
    <source>
        <dbReference type="Google" id="ProtNLM"/>
    </source>
</evidence>
<feature type="transmembrane region" description="Helical" evidence="6">
    <location>
        <begin position="417"/>
        <end position="441"/>
    </location>
</feature>
<dbReference type="PANTHER" id="PTHR12570">
    <property type="match status" value="1"/>
</dbReference>
<dbReference type="InterPro" id="IPR037185">
    <property type="entry name" value="EmrE-like"/>
</dbReference>
<dbReference type="AlphaFoldDB" id="A0AB34JF69"/>
<evidence type="ECO:0000256" key="2">
    <source>
        <dbReference type="ARBA" id="ARBA00022692"/>
    </source>
</evidence>
<evidence type="ECO:0000256" key="1">
    <source>
        <dbReference type="ARBA" id="ARBA00004141"/>
    </source>
</evidence>
<name>A0AB34JF69_PRYPA</name>
<dbReference type="SUPFAM" id="SSF103481">
    <property type="entry name" value="Multidrug resistance efflux transporter EmrE"/>
    <property type="match status" value="1"/>
</dbReference>
<evidence type="ECO:0000313" key="7">
    <source>
        <dbReference type="EMBL" id="KAL1519391.1"/>
    </source>
</evidence>
<feature type="transmembrane region" description="Helical" evidence="6">
    <location>
        <begin position="73"/>
        <end position="91"/>
    </location>
</feature>
<feature type="region of interest" description="Disordered" evidence="5">
    <location>
        <begin position="329"/>
        <end position="358"/>
    </location>
</feature>
<keyword evidence="4 6" id="KW-0472">Membrane</keyword>
<keyword evidence="3 6" id="KW-1133">Transmembrane helix</keyword>
<proteinExistence type="predicted"/>
<evidence type="ECO:0000256" key="3">
    <source>
        <dbReference type="ARBA" id="ARBA00022989"/>
    </source>
</evidence>
<feature type="transmembrane region" description="Helical" evidence="6">
    <location>
        <begin position="169"/>
        <end position="188"/>
    </location>
</feature>
<feature type="compositionally biased region" description="Basic residues" evidence="5">
    <location>
        <begin position="252"/>
        <end position="262"/>
    </location>
</feature>
<feature type="transmembrane region" description="Helical" evidence="6">
    <location>
        <begin position="97"/>
        <end position="119"/>
    </location>
</feature>
<sequence>MAAALPPVRPPPFAPPSSPSKDYDAASVFLGLLLAIGAAAGIGISMVTQRYALSSLSPQVRMWRCGHTTRFRAWFFGLFLYGAANGLQAASQTLGPLFLMGGVFTLLLVFNMVFARLILSERITRSKVAGSATIITGVVFTVLAAPSEVKIKYSGKETLDLLARPVGCTYLVFLLLALLGSIAAMAYMENKYPTEDLHRNRQRLGQRTPERHPVAARAVPLGIIPDVLVISAELSRNNSFSHRSHNSETAHHTSHKPHHRRISSAPLDSLRQIRELALHINEGHPLAPIASRDPSNAQLIGEQSTAKNTMWSFDKVKGSLSLPALGSISAPGSRLPSKPPSPRMFGENAGSIDFEPQSDRQLSDVERPLSLAPARLEAVMGFVYPLSLGLDEGCAQVSLRAWLLIISNGDLDSTGAWLMPILVSVWVVFSLATVVYVRLVFKRYETTRALPIEYGTVNVANFCSGMLFFDEGKTMETWQIALGLVGLVLLVSGIFVGQADDVQRARMAAKEEGNVGETVALDPLTPSASAPSVAQIRSKNDV</sequence>
<evidence type="ECO:0000256" key="4">
    <source>
        <dbReference type="ARBA" id="ARBA00023136"/>
    </source>
</evidence>
<feature type="region of interest" description="Disordered" evidence="5">
    <location>
        <begin position="239"/>
        <end position="264"/>
    </location>
</feature>
<dbReference type="InterPro" id="IPR008521">
    <property type="entry name" value="Mg_trans_NIPA"/>
</dbReference>
<accession>A0AB34JF69</accession>
<protein>
    <recommendedName>
        <fullName evidence="9">EamA domain-containing protein</fullName>
    </recommendedName>
</protein>
<evidence type="ECO:0000313" key="8">
    <source>
        <dbReference type="Proteomes" id="UP001515480"/>
    </source>
</evidence>
<dbReference type="GO" id="GO:0015095">
    <property type="term" value="F:magnesium ion transmembrane transporter activity"/>
    <property type="evidence" value="ECO:0007669"/>
    <property type="project" value="InterPro"/>
</dbReference>
<feature type="transmembrane region" description="Helical" evidence="6">
    <location>
        <begin position="478"/>
        <end position="497"/>
    </location>
</feature>
<comment type="caution">
    <text evidence="7">The sequence shown here is derived from an EMBL/GenBank/DDBJ whole genome shotgun (WGS) entry which is preliminary data.</text>
</comment>
<dbReference type="Proteomes" id="UP001515480">
    <property type="component" value="Unassembled WGS sequence"/>
</dbReference>